<keyword evidence="7" id="KW-1185">Reference proteome</keyword>
<dbReference type="GO" id="GO:0005737">
    <property type="term" value="C:cytoplasm"/>
    <property type="evidence" value="ECO:0007669"/>
    <property type="project" value="TreeGrafter"/>
</dbReference>
<accession>B9Z497</accession>
<dbReference type="InterPro" id="IPR025863">
    <property type="entry name" value="Choline_sulf_C_dom"/>
</dbReference>
<dbReference type="PANTHER" id="PTHR45953:SF1">
    <property type="entry name" value="IDURONATE 2-SULFATASE"/>
    <property type="match status" value="1"/>
</dbReference>
<keyword evidence="3" id="KW-0378">Hydrolase</keyword>
<feature type="domain" description="Choline sulfatase enzyme C-terminal" evidence="5">
    <location>
        <begin position="455"/>
        <end position="507"/>
    </location>
</feature>
<reference evidence="6 7" key="1">
    <citation type="submission" date="2009-02" db="EMBL/GenBank/DDBJ databases">
        <title>Sequencing of the draft genome and assembly of Lutiella nitroferrum 2002.</title>
        <authorList>
            <consortium name="US DOE Joint Genome Institute (JGI-PGF)"/>
            <person name="Lucas S."/>
            <person name="Copeland A."/>
            <person name="Lapidus A."/>
            <person name="Glavina del Rio T."/>
            <person name="Tice H."/>
            <person name="Bruce D."/>
            <person name="Goodwin L."/>
            <person name="Pitluck S."/>
            <person name="Larimer F."/>
            <person name="Land M.L."/>
            <person name="Hauser L."/>
            <person name="Coates J.D."/>
        </authorList>
    </citation>
    <scope>NUCLEOTIDE SEQUENCE [LARGE SCALE GENOMIC DNA]</scope>
    <source>
        <strain evidence="6 7">2002</strain>
    </source>
</reference>
<gene>
    <name evidence="6" type="ORF">FuraDRAFT_2182</name>
</gene>
<comment type="caution">
    <text evidence="6">The sequence shown here is derived from an EMBL/GenBank/DDBJ whole genome shotgun (WGS) entry which is preliminary data.</text>
</comment>
<dbReference type="Gene3D" id="3.40.720.10">
    <property type="entry name" value="Alkaline Phosphatase, subunit A"/>
    <property type="match status" value="1"/>
</dbReference>
<dbReference type="Pfam" id="PF00884">
    <property type="entry name" value="Sulfatase"/>
    <property type="match status" value="1"/>
</dbReference>
<dbReference type="GO" id="GO:0008484">
    <property type="term" value="F:sulfuric ester hydrolase activity"/>
    <property type="evidence" value="ECO:0007669"/>
    <property type="project" value="TreeGrafter"/>
</dbReference>
<dbReference type="FunFam" id="3.40.720.10:FF:000032">
    <property type="entry name" value="Choline sulfatase"/>
    <property type="match status" value="1"/>
</dbReference>
<protein>
    <submittedName>
        <fullName evidence="6">Choline-sulfatase</fullName>
    </submittedName>
</protein>
<dbReference type="GO" id="GO:0046872">
    <property type="term" value="F:metal ion binding"/>
    <property type="evidence" value="ECO:0007669"/>
    <property type="project" value="UniProtKB-KW"/>
</dbReference>
<evidence type="ECO:0000256" key="1">
    <source>
        <dbReference type="ARBA" id="ARBA00008779"/>
    </source>
</evidence>
<dbReference type="Proteomes" id="UP000003165">
    <property type="component" value="Unassembled WGS sequence"/>
</dbReference>
<proteinExistence type="inferred from homology"/>
<keyword evidence="2" id="KW-0479">Metal-binding</keyword>
<comment type="similarity">
    <text evidence="1">Belongs to the sulfatase family.</text>
</comment>
<dbReference type="PROSITE" id="PS00149">
    <property type="entry name" value="SULFATASE_2"/>
    <property type="match status" value="1"/>
</dbReference>
<dbReference type="Pfam" id="PF12411">
    <property type="entry name" value="Choline_sulf_C"/>
    <property type="match status" value="1"/>
</dbReference>
<name>B9Z497_9NEIS</name>
<dbReference type="InterPro" id="IPR017785">
    <property type="entry name" value="Choline-sulfatase"/>
</dbReference>
<dbReference type="SUPFAM" id="SSF53649">
    <property type="entry name" value="Alkaline phosphatase-like"/>
    <property type="match status" value="1"/>
</dbReference>
<organism evidence="6 7">
    <name type="scientific">Pseudogulbenkiania ferrooxidans 2002</name>
    <dbReference type="NCBI Taxonomy" id="279714"/>
    <lineage>
        <taxon>Bacteria</taxon>
        <taxon>Pseudomonadati</taxon>
        <taxon>Pseudomonadota</taxon>
        <taxon>Betaproteobacteria</taxon>
        <taxon>Neisseriales</taxon>
        <taxon>Chromobacteriaceae</taxon>
        <taxon>Pseudogulbenkiania</taxon>
    </lineage>
</organism>
<dbReference type="InterPro" id="IPR017850">
    <property type="entry name" value="Alkaline_phosphatase_core_sf"/>
</dbReference>
<evidence type="ECO:0000259" key="4">
    <source>
        <dbReference type="Pfam" id="PF00884"/>
    </source>
</evidence>
<dbReference type="PANTHER" id="PTHR45953">
    <property type="entry name" value="IDURONATE 2-SULFATASE"/>
    <property type="match status" value="1"/>
</dbReference>
<feature type="domain" description="Sulfatase N-terminal" evidence="4">
    <location>
        <begin position="11"/>
        <end position="351"/>
    </location>
</feature>
<sequence>MTRERVVSKKPNILILMADQLTPGALAAYGNTVCQTPNIDKLAHSGVVFDSAYTNSPLCAPARYVFMSGKLPSRIHGYDNASELPSEVLTFGHYLRHAGYHTILSGKMHFCGADQLHGFEDRLTTDIYPADFGWTPDWTQPEVRPSWYHNMGSVIDAGVCVRTNQLDFDEEVVFAARQKLFDLARGNDPRPFCMVVSLTHPHDPYAIPQRYWDRYCHDEIDMPKVTAADVKADPHSLRLRYVSDMDSTPLSDEQIRNARHAYYGAVSFVDDQIGAVLDALLQTGQADDTIVILLADHGDMLGERGLWYKMNFFEGAARVPLIVNAPARFPAGRVGASVSLTDILPTLVDLAHDGDSPAPPEPLDGRSLWPHLAGQGGHDEVIGEYLGEGAIAPLVMIRRGGFKYIHSPVDLDQLYDLRVDPLERNNLADDPSQADRMHALRREVAERWDLPALHQEVLASQQRRRFHYEAQTMGQRKAWDFQPFQDASQKYMRNHIELDTLEAMARFPKVHGHGG</sequence>
<dbReference type="EMBL" id="ACIS01000005">
    <property type="protein sequence ID" value="EEG08674.1"/>
    <property type="molecule type" value="Genomic_DNA"/>
</dbReference>
<evidence type="ECO:0000313" key="6">
    <source>
        <dbReference type="EMBL" id="EEG08674.1"/>
    </source>
</evidence>
<dbReference type="InterPro" id="IPR000917">
    <property type="entry name" value="Sulfatase_N"/>
</dbReference>
<dbReference type="NCBIfam" id="TIGR03417">
    <property type="entry name" value="chol_sulfatase"/>
    <property type="match status" value="1"/>
</dbReference>
<evidence type="ECO:0000256" key="2">
    <source>
        <dbReference type="ARBA" id="ARBA00022723"/>
    </source>
</evidence>
<evidence type="ECO:0000259" key="5">
    <source>
        <dbReference type="Pfam" id="PF12411"/>
    </source>
</evidence>
<dbReference type="AlphaFoldDB" id="B9Z497"/>
<dbReference type="InterPro" id="IPR024607">
    <property type="entry name" value="Sulfatase_CS"/>
</dbReference>
<evidence type="ECO:0000313" key="7">
    <source>
        <dbReference type="Proteomes" id="UP000003165"/>
    </source>
</evidence>
<evidence type="ECO:0000256" key="3">
    <source>
        <dbReference type="ARBA" id="ARBA00022801"/>
    </source>
</evidence>
<dbReference type="CDD" id="cd16032">
    <property type="entry name" value="choline-sulfatase"/>
    <property type="match status" value="1"/>
</dbReference>
<dbReference type="eggNOG" id="COG3119">
    <property type="taxonomic scope" value="Bacteria"/>
</dbReference>